<dbReference type="Gene3D" id="3.90.1150.10">
    <property type="entry name" value="Aspartate Aminotransferase, domain 1"/>
    <property type="match status" value="1"/>
</dbReference>
<feature type="non-terminal residue" evidence="11">
    <location>
        <position position="1"/>
    </location>
</feature>
<evidence type="ECO:0000256" key="2">
    <source>
        <dbReference type="ARBA" id="ARBA00011738"/>
    </source>
</evidence>
<dbReference type="FunFam" id="3.40.640.10:FF:000012">
    <property type="entry name" value="alanine aminotransferase 2"/>
    <property type="match status" value="1"/>
</dbReference>
<protein>
    <recommendedName>
        <fullName evidence="7">Glutamate pyruvate transaminase</fullName>
    </recommendedName>
    <alternativeName>
        <fullName evidence="8">Glutamic--alanine transaminase</fullName>
    </alternativeName>
    <alternativeName>
        <fullName evidence="9">Glutamic--pyruvic transaminase</fullName>
    </alternativeName>
</protein>
<dbReference type="InterPro" id="IPR015424">
    <property type="entry name" value="PyrdxlP-dep_Trfase"/>
</dbReference>
<dbReference type="Pfam" id="PF00155">
    <property type="entry name" value="Aminotran_1_2"/>
    <property type="match status" value="1"/>
</dbReference>
<dbReference type="SMART" id="SM00088">
    <property type="entry name" value="PINT"/>
    <property type="match status" value="1"/>
</dbReference>
<evidence type="ECO:0000256" key="4">
    <source>
        <dbReference type="ARBA" id="ARBA00022679"/>
    </source>
</evidence>
<dbReference type="EMBL" id="NCSJ02000012">
    <property type="protein sequence ID" value="RFU35086.1"/>
    <property type="molecule type" value="Genomic_DNA"/>
</dbReference>
<dbReference type="Gene3D" id="1.10.287.1970">
    <property type="match status" value="1"/>
</dbReference>
<evidence type="ECO:0000256" key="1">
    <source>
        <dbReference type="ARBA" id="ARBA00001933"/>
    </source>
</evidence>
<organism evidence="11 12">
    <name type="scientific">Scytalidium lignicola</name>
    <name type="common">Hyphomycete</name>
    <dbReference type="NCBI Taxonomy" id="5539"/>
    <lineage>
        <taxon>Eukaryota</taxon>
        <taxon>Fungi</taxon>
        <taxon>Dikarya</taxon>
        <taxon>Ascomycota</taxon>
        <taxon>Pezizomycotina</taxon>
        <taxon>Leotiomycetes</taxon>
        <taxon>Leotiomycetes incertae sedis</taxon>
        <taxon>Scytalidium</taxon>
    </lineage>
</organism>
<proteinExistence type="inferred from homology"/>
<gene>
    <name evidence="11" type="ORF">B7463_g1228</name>
</gene>
<dbReference type="Proteomes" id="UP000258309">
    <property type="component" value="Unassembled WGS sequence"/>
</dbReference>
<accession>A0A3E2HNX5</accession>
<evidence type="ECO:0000256" key="5">
    <source>
        <dbReference type="ARBA" id="ARBA00022898"/>
    </source>
</evidence>
<comment type="subunit">
    <text evidence="2">Homodimer.</text>
</comment>
<evidence type="ECO:0000256" key="8">
    <source>
        <dbReference type="ARBA" id="ARBA00078532"/>
    </source>
</evidence>
<dbReference type="SUPFAM" id="SSF53383">
    <property type="entry name" value="PLP-dependent transferases"/>
    <property type="match status" value="1"/>
</dbReference>
<dbReference type="FunFam" id="1.25.40.570:FF:000013">
    <property type="entry name" value="Proteasome regulatory particle subunit (RpnG)"/>
    <property type="match status" value="1"/>
</dbReference>
<dbReference type="InterPro" id="IPR000717">
    <property type="entry name" value="PCI_dom"/>
</dbReference>
<dbReference type="FunFam" id="1.10.287.1970:FF:000001">
    <property type="entry name" value="Alanine aminotransferase 2"/>
    <property type="match status" value="1"/>
</dbReference>
<dbReference type="STRING" id="5539.A0A3E2HNX5"/>
<dbReference type="GO" id="GO:0042853">
    <property type="term" value="P:L-alanine catabolic process"/>
    <property type="evidence" value="ECO:0007669"/>
    <property type="project" value="UniProtKB-UniPathway"/>
</dbReference>
<dbReference type="AlphaFoldDB" id="A0A3E2HNX5"/>
<comment type="caution">
    <text evidence="11">The sequence shown here is derived from an EMBL/GenBank/DDBJ whole genome shotgun (WGS) entry which is preliminary data.</text>
</comment>
<keyword evidence="12" id="KW-1185">Reference proteome</keyword>
<dbReference type="GO" id="GO:0008483">
    <property type="term" value="F:transaminase activity"/>
    <property type="evidence" value="ECO:0007669"/>
    <property type="project" value="UniProtKB-KW"/>
</dbReference>
<evidence type="ECO:0000256" key="7">
    <source>
        <dbReference type="ARBA" id="ARBA00077894"/>
    </source>
</evidence>
<feature type="domain" description="PCI" evidence="10">
    <location>
        <begin position="228"/>
        <end position="452"/>
    </location>
</feature>
<dbReference type="Pfam" id="PF21154">
    <property type="entry name" value="RPN7_PSMD6_C"/>
    <property type="match status" value="1"/>
</dbReference>
<dbReference type="Pfam" id="PF01399">
    <property type="entry name" value="PCI"/>
    <property type="match status" value="1"/>
</dbReference>
<dbReference type="InterPro" id="IPR004839">
    <property type="entry name" value="Aminotransferase_I/II_large"/>
</dbReference>
<dbReference type="UniPathway" id="UPA00528">
    <property type="reaction ID" value="UER00586"/>
</dbReference>
<dbReference type="InterPro" id="IPR036390">
    <property type="entry name" value="WH_DNA-bd_sf"/>
</dbReference>
<dbReference type="Gene3D" id="1.25.40.570">
    <property type="match status" value="2"/>
</dbReference>
<dbReference type="InterPro" id="IPR015421">
    <property type="entry name" value="PyrdxlP-dep_Trfase_major"/>
</dbReference>
<evidence type="ECO:0000313" key="11">
    <source>
        <dbReference type="EMBL" id="RFU35086.1"/>
    </source>
</evidence>
<dbReference type="InterPro" id="IPR049549">
    <property type="entry name" value="RPN7_PSMD6_C"/>
</dbReference>
<dbReference type="InterPro" id="IPR045088">
    <property type="entry name" value="ALAT1/2-like"/>
</dbReference>
<dbReference type="Gene3D" id="3.40.640.10">
    <property type="entry name" value="Type I PLP-dependent aspartate aminotransferase-like (Major domain)"/>
    <property type="match status" value="1"/>
</dbReference>
<dbReference type="InterPro" id="IPR015422">
    <property type="entry name" value="PyrdxlP-dep_Trfase_small"/>
</dbReference>
<keyword evidence="4" id="KW-0808">Transferase</keyword>
<evidence type="ECO:0000256" key="9">
    <source>
        <dbReference type="ARBA" id="ARBA00080525"/>
    </source>
</evidence>
<sequence length="1058" mass="116734">MGSDPQYAKYPFLPLAQHIFTLTNPSAPKPSQQTALKSLQDAITEHKMAPLYRYLAHPTEGILNVSGLGTSQAPKPAGRKPSAAGMVASKHSIPKVDLPWDEALYEKLKTENEEELEGFKKEEEEAAEKAGETEVQAARGKRAEFWARVGDKDKAIAAYEEVFEKTGVLGTKIDLVLAIIRMGLFYGDKLLVKKHIERANTLVEGGGDWDRRNRLKAYKGLYLLTVRSYNISAPLLLDSLSTFTSYELCSYSSLVVYAVLAGSVSLKRVDFKSKVVDAPEIKAILGDGDDKLLALSGALSAGPGADEEMKDVSTATPAPAKTAVNLTTLGSNDQLEVEAPVDFSPLAQLVNSLYTGSYRSFFGALAAVEVTFLSQDRYLYEHRGWFVREMRLRAYQQLLQSYRVVGLESMANDFGVTVDFLDRDLAKFIAADRIPCTIDRVTGKGIIETNRPDDKNKQYTDVVKQGDQLITKLQKYGQAHSPAPGCIRNQPSAAVTLPAERKNDDSILSGVEELKPACLKSSSPSHREFKNLFLLWIMEGEGIRFLVLTLDNPDNSRSSPRTSVTLRPASCKMSTTTRTKSLNINNINPHVREAKYAVRGELATRSEKYRAKLADGHTDLPFSQVISANIGNPQQLDQKPITFFRQVLSLLEYPTLLEHEDVLLNQLGYKTDVVERAKWLLKEVGSVGAYSASAGAMGIRRSVAKFIEERDGYPATAEDIYLSAGASSAVNTLLHIICAAPHTGILIPIPQYPLYTASLRVLNAQAVPYHLEESRNWSTDLQVIQESYNKAVAEGVDVRAIVIINPGNPTGGSLEKQDIAGVLDFARQHHLVVIADEVYQTNVFKGTFHSFKSVLRDLQKTDPVKYEHVELASLHSVSKGMIGECGHRGGYFELVGFDPEVIDHIYKFISISLCAPVIGQCLVELMVNPPKKGDPSYELYREEHDAIFKGLQEKALALYEAFKGMDGVECQDPQGSMYLFPTINLPPKAITAAKEAGIHADEFYASKLLDATGVCIVPGSGFGQKEGTLHFRTTFLAPGTEWVSRIAKFHKEFMDEYK</sequence>
<dbReference type="FunFam" id="3.90.1150.10:FF:000010">
    <property type="entry name" value="Alanine aminotransferase 2"/>
    <property type="match status" value="1"/>
</dbReference>
<comment type="similarity">
    <text evidence="6">Belongs to the class-I pyridoxal-phosphate-dependent aminotransferase family. Alanine aminotransferase subfamily.</text>
</comment>
<dbReference type="OrthoDB" id="1732682at2759"/>
<dbReference type="PANTHER" id="PTHR11751">
    <property type="entry name" value="ALANINE AMINOTRANSFERASE"/>
    <property type="match status" value="1"/>
</dbReference>
<dbReference type="FunFam" id="1.25.40.570:FF:000021">
    <property type="entry name" value="Putative proteasome regulatory particle subunit"/>
    <property type="match status" value="1"/>
</dbReference>
<evidence type="ECO:0000256" key="6">
    <source>
        <dbReference type="ARBA" id="ARBA00025785"/>
    </source>
</evidence>
<evidence type="ECO:0000256" key="3">
    <source>
        <dbReference type="ARBA" id="ARBA00022576"/>
    </source>
</evidence>
<comment type="cofactor">
    <cofactor evidence="1">
        <name>pyridoxal 5'-phosphate</name>
        <dbReference type="ChEBI" id="CHEBI:597326"/>
    </cofactor>
</comment>
<dbReference type="SUPFAM" id="SSF46785">
    <property type="entry name" value="Winged helix' DNA-binding domain"/>
    <property type="match status" value="1"/>
</dbReference>
<dbReference type="Pfam" id="PF10602">
    <property type="entry name" value="RPN7"/>
    <property type="match status" value="1"/>
</dbReference>
<feature type="non-terminal residue" evidence="11">
    <location>
        <position position="1058"/>
    </location>
</feature>
<dbReference type="GO" id="GO:0030170">
    <property type="term" value="F:pyridoxal phosphate binding"/>
    <property type="evidence" value="ECO:0007669"/>
    <property type="project" value="InterPro"/>
</dbReference>
<keyword evidence="5" id="KW-0663">Pyridoxal phosphate</keyword>
<evidence type="ECO:0000259" key="10">
    <source>
        <dbReference type="PROSITE" id="PS50250"/>
    </source>
</evidence>
<evidence type="ECO:0000313" key="12">
    <source>
        <dbReference type="Proteomes" id="UP000258309"/>
    </source>
</evidence>
<name>A0A3E2HNX5_SCYLI</name>
<dbReference type="PANTHER" id="PTHR11751:SF29">
    <property type="entry name" value="ALANINE TRANSAMINASE"/>
    <property type="match status" value="1"/>
</dbReference>
<reference evidence="11 12" key="1">
    <citation type="submission" date="2018-05" db="EMBL/GenBank/DDBJ databases">
        <title>Draft genome sequence of Scytalidium lignicola DSM 105466, a ubiquitous saprotrophic fungus.</title>
        <authorList>
            <person name="Buettner E."/>
            <person name="Gebauer A.M."/>
            <person name="Hofrichter M."/>
            <person name="Liers C."/>
            <person name="Kellner H."/>
        </authorList>
    </citation>
    <scope>NUCLEOTIDE SEQUENCE [LARGE SCALE GENOMIC DNA]</scope>
    <source>
        <strain evidence="11 12">DSM 105466</strain>
    </source>
</reference>
<dbReference type="PROSITE" id="PS50250">
    <property type="entry name" value="PCI"/>
    <property type="match status" value="1"/>
</dbReference>
<dbReference type="CDD" id="cd00609">
    <property type="entry name" value="AAT_like"/>
    <property type="match status" value="1"/>
</dbReference>
<dbReference type="InterPro" id="IPR045135">
    <property type="entry name" value="Rpn7_N"/>
</dbReference>
<keyword evidence="3" id="KW-0032">Aminotransferase</keyword>
<dbReference type="OMA" id="RNMATHR"/>